<dbReference type="PANTHER" id="PTHR42749">
    <property type="entry name" value="CELL SHAPE-DETERMINING PROTEIN MREB"/>
    <property type="match status" value="1"/>
</dbReference>
<dbReference type="EMBL" id="JAGSXJ010000011">
    <property type="protein sequence ID" value="KAH6687208.1"/>
    <property type="molecule type" value="Genomic_DNA"/>
</dbReference>
<proteinExistence type="predicted"/>
<organism evidence="1 2">
    <name type="scientific">Plectosphaerella plurivora</name>
    <dbReference type="NCBI Taxonomy" id="936078"/>
    <lineage>
        <taxon>Eukaryota</taxon>
        <taxon>Fungi</taxon>
        <taxon>Dikarya</taxon>
        <taxon>Ascomycota</taxon>
        <taxon>Pezizomycotina</taxon>
        <taxon>Sordariomycetes</taxon>
        <taxon>Hypocreomycetidae</taxon>
        <taxon>Glomerellales</taxon>
        <taxon>Plectosphaerellaceae</taxon>
        <taxon>Plectosphaerella</taxon>
    </lineage>
</organism>
<evidence type="ECO:0000313" key="2">
    <source>
        <dbReference type="Proteomes" id="UP000770015"/>
    </source>
</evidence>
<comment type="caution">
    <text evidence="1">The sequence shown here is derived from an EMBL/GenBank/DDBJ whole genome shotgun (WGS) entry which is preliminary data.</text>
</comment>
<protein>
    <submittedName>
        <fullName evidence="1">Uncharacterized protein</fullName>
    </submittedName>
</protein>
<reference evidence="1" key="1">
    <citation type="journal article" date="2021" name="Nat. Commun.">
        <title>Genetic determinants of endophytism in the Arabidopsis root mycobiome.</title>
        <authorList>
            <person name="Mesny F."/>
            <person name="Miyauchi S."/>
            <person name="Thiergart T."/>
            <person name="Pickel B."/>
            <person name="Atanasova L."/>
            <person name="Karlsson M."/>
            <person name="Huettel B."/>
            <person name="Barry K.W."/>
            <person name="Haridas S."/>
            <person name="Chen C."/>
            <person name="Bauer D."/>
            <person name="Andreopoulos W."/>
            <person name="Pangilinan J."/>
            <person name="LaButti K."/>
            <person name="Riley R."/>
            <person name="Lipzen A."/>
            <person name="Clum A."/>
            <person name="Drula E."/>
            <person name="Henrissat B."/>
            <person name="Kohler A."/>
            <person name="Grigoriev I.V."/>
            <person name="Martin F.M."/>
            <person name="Hacquard S."/>
        </authorList>
    </citation>
    <scope>NUCLEOTIDE SEQUENCE</scope>
    <source>
        <strain evidence="1">MPI-SDFR-AT-0117</strain>
    </source>
</reference>
<accession>A0A9P8VCQ3</accession>
<dbReference type="Gene3D" id="3.30.420.40">
    <property type="match status" value="2"/>
</dbReference>
<dbReference type="SUPFAM" id="SSF53067">
    <property type="entry name" value="Actin-like ATPase domain"/>
    <property type="match status" value="2"/>
</dbReference>
<dbReference type="PANTHER" id="PTHR42749:SF1">
    <property type="entry name" value="CELL SHAPE-DETERMINING PROTEIN MREB"/>
    <property type="match status" value="1"/>
</dbReference>
<sequence>MREDADLLFGIDVGMSCTGVAFLNKSKGGDPRVQVFQNWQGKRVENKTPTRLKYPSDDHNGTAKPTSWGFGCESDLRDEDGGRTIEWFKVDLGDHTKTAAEQENAKRYFADYLACLYKELKQYFTRAVLNGKEWDDAVIEFYFSVPATWSNETATLFKTSASEAGFGSQPDFKVTASLTEPHAVAAYTLCEEGIIKDGESVLIIDAGGGTVDLCLLTVDDASKGRVSTTELEPVKGNNFGSTYIDEGLERLAKLRLDPLECRNLLLDPIDETAWSMRKSFQDNKHEFNPDNYGDKDIFRIPIPGIRGRINDESWRVSRGEMEFYWSDLRELFDQQIDGIKDMIDDMMRNHSISKARNVKVNHVLLSGGLGSSKYVQQKITDYLEACNHTHLAKALLHISGEPQLSVCRGLLAHAKQNMFRNLRARESFGILSKLPWETAKKDKNLKRLAREKNRITTDEYGQQWVSSYVEWFVRRGNIIDEGGKVRHTYSMSVDPDGVIAKRTCELSIMASLERDAPMFNDKGLVRHQTTMVVDLSQVKPFEEEKRWWKKSEKKQPVKIRFIIEAVIGVAEVSFHCLDPHTGRPISKPVDLKVDCEEFVAAPPKRNLPVRESSSSS</sequence>
<dbReference type="AlphaFoldDB" id="A0A9P8VCQ3"/>
<gene>
    <name evidence="1" type="ORF">F5X68DRAFT_231686</name>
</gene>
<evidence type="ECO:0000313" key="1">
    <source>
        <dbReference type="EMBL" id="KAH6687208.1"/>
    </source>
</evidence>
<dbReference type="Gene3D" id="3.90.640.10">
    <property type="entry name" value="Actin, Chain A, domain 4"/>
    <property type="match status" value="1"/>
</dbReference>
<keyword evidence="2" id="KW-1185">Reference proteome</keyword>
<dbReference type="CDD" id="cd10170">
    <property type="entry name" value="ASKHA_NBD_HSP70"/>
    <property type="match status" value="1"/>
</dbReference>
<dbReference type="OrthoDB" id="2394218at2759"/>
<dbReference type="InterPro" id="IPR043129">
    <property type="entry name" value="ATPase_NBD"/>
</dbReference>
<dbReference type="Proteomes" id="UP000770015">
    <property type="component" value="Unassembled WGS sequence"/>
</dbReference>
<name>A0A9P8VCQ3_9PEZI</name>